<dbReference type="Pfam" id="PF02518">
    <property type="entry name" value="HATPase_c"/>
    <property type="match status" value="1"/>
</dbReference>
<keyword evidence="5" id="KW-0812">Transmembrane</keyword>
<proteinExistence type="predicted"/>
<dbReference type="InterPro" id="IPR036890">
    <property type="entry name" value="HATPase_C_sf"/>
</dbReference>
<dbReference type="InterPro" id="IPR005467">
    <property type="entry name" value="His_kinase_dom"/>
</dbReference>
<keyword evidence="6 9" id="KW-0418">Kinase</keyword>
<evidence type="ECO:0000313" key="9">
    <source>
        <dbReference type="EMBL" id="MVN85218.1"/>
    </source>
</evidence>
<evidence type="ECO:0000256" key="6">
    <source>
        <dbReference type="ARBA" id="ARBA00022777"/>
    </source>
</evidence>
<dbReference type="InterPro" id="IPR003661">
    <property type="entry name" value="HisK_dim/P_dom"/>
</dbReference>
<dbReference type="InterPro" id="IPR003594">
    <property type="entry name" value="HATPase_dom"/>
</dbReference>
<keyword evidence="3" id="KW-0597">Phosphoprotein</keyword>
<keyword evidence="4" id="KW-0808">Transferase</keyword>
<dbReference type="Proteomes" id="UP000483286">
    <property type="component" value="Unassembled WGS sequence"/>
</dbReference>
<reference evidence="9 10" key="1">
    <citation type="submission" date="2019-12" db="EMBL/GenBank/DDBJ databases">
        <title>Deinococcus sp. HMF7620 Genome sequencing and assembly.</title>
        <authorList>
            <person name="Kang H."/>
            <person name="Kim H."/>
            <person name="Joh K."/>
        </authorList>
    </citation>
    <scope>NUCLEOTIDE SEQUENCE [LARGE SCALE GENOMIC DNA]</scope>
    <source>
        <strain evidence="9 10">HMF7620</strain>
    </source>
</reference>
<evidence type="ECO:0000259" key="8">
    <source>
        <dbReference type="PROSITE" id="PS50109"/>
    </source>
</evidence>
<dbReference type="RefSeq" id="WP_157457247.1">
    <property type="nucleotide sequence ID" value="NZ_WQLB01000001.1"/>
</dbReference>
<evidence type="ECO:0000256" key="3">
    <source>
        <dbReference type="ARBA" id="ARBA00022553"/>
    </source>
</evidence>
<evidence type="ECO:0000256" key="4">
    <source>
        <dbReference type="ARBA" id="ARBA00022679"/>
    </source>
</evidence>
<evidence type="ECO:0000256" key="5">
    <source>
        <dbReference type="ARBA" id="ARBA00022692"/>
    </source>
</evidence>
<evidence type="ECO:0000256" key="1">
    <source>
        <dbReference type="ARBA" id="ARBA00000085"/>
    </source>
</evidence>
<keyword evidence="7" id="KW-1133">Transmembrane helix</keyword>
<dbReference type="Gene3D" id="3.30.565.10">
    <property type="entry name" value="Histidine kinase-like ATPase, C-terminal domain"/>
    <property type="match status" value="1"/>
</dbReference>
<dbReference type="CDD" id="cd00075">
    <property type="entry name" value="HATPase"/>
    <property type="match status" value="1"/>
</dbReference>
<gene>
    <name evidence="9" type="ORF">GO986_00340</name>
</gene>
<dbReference type="InterPro" id="IPR050428">
    <property type="entry name" value="TCS_sensor_his_kinase"/>
</dbReference>
<dbReference type="PANTHER" id="PTHR45436">
    <property type="entry name" value="SENSOR HISTIDINE KINASE YKOH"/>
    <property type="match status" value="1"/>
</dbReference>
<dbReference type="AlphaFoldDB" id="A0A7C9LIN8"/>
<accession>A0A7C9LIN8</accession>
<dbReference type="SUPFAM" id="SSF47384">
    <property type="entry name" value="Homodimeric domain of signal transducing histidine kinase"/>
    <property type="match status" value="1"/>
</dbReference>
<dbReference type="CDD" id="cd00082">
    <property type="entry name" value="HisKA"/>
    <property type="match status" value="1"/>
</dbReference>
<dbReference type="EMBL" id="WQLB01000001">
    <property type="protein sequence ID" value="MVN85218.1"/>
    <property type="molecule type" value="Genomic_DNA"/>
</dbReference>
<dbReference type="InterPro" id="IPR036097">
    <property type="entry name" value="HisK_dim/P_sf"/>
</dbReference>
<comment type="catalytic activity">
    <reaction evidence="1">
        <text>ATP + protein L-histidine = ADP + protein N-phospho-L-histidine.</text>
        <dbReference type="EC" id="2.7.13.3"/>
    </reaction>
</comment>
<dbReference type="Gene3D" id="1.10.287.130">
    <property type="match status" value="1"/>
</dbReference>
<comment type="caution">
    <text evidence="9">The sequence shown here is derived from an EMBL/GenBank/DDBJ whole genome shotgun (WGS) entry which is preliminary data.</text>
</comment>
<dbReference type="PROSITE" id="PS50109">
    <property type="entry name" value="HIS_KIN"/>
    <property type="match status" value="1"/>
</dbReference>
<evidence type="ECO:0000256" key="7">
    <source>
        <dbReference type="ARBA" id="ARBA00022989"/>
    </source>
</evidence>
<name>A0A7C9LIN8_9DEIO</name>
<organism evidence="9 10">
    <name type="scientific">Deinococcus arboris</name>
    <dbReference type="NCBI Taxonomy" id="2682977"/>
    <lineage>
        <taxon>Bacteria</taxon>
        <taxon>Thermotogati</taxon>
        <taxon>Deinococcota</taxon>
        <taxon>Deinococci</taxon>
        <taxon>Deinococcales</taxon>
        <taxon>Deinococcaceae</taxon>
        <taxon>Deinococcus</taxon>
    </lineage>
</organism>
<feature type="domain" description="Histidine kinase" evidence="8">
    <location>
        <begin position="195"/>
        <end position="394"/>
    </location>
</feature>
<evidence type="ECO:0000256" key="2">
    <source>
        <dbReference type="ARBA" id="ARBA00012438"/>
    </source>
</evidence>
<dbReference type="SMART" id="SM00387">
    <property type="entry name" value="HATPase_c"/>
    <property type="match status" value="1"/>
</dbReference>
<dbReference type="PANTHER" id="PTHR45436:SF5">
    <property type="entry name" value="SENSOR HISTIDINE KINASE TRCS"/>
    <property type="match status" value="1"/>
</dbReference>
<protein>
    <recommendedName>
        <fullName evidence="2">histidine kinase</fullName>
        <ecNumber evidence="2">2.7.13.3</ecNumber>
    </recommendedName>
</protein>
<dbReference type="SUPFAM" id="SSF55874">
    <property type="entry name" value="ATPase domain of HSP90 chaperone/DNA topoisomerase II/histidine kinase"/>
    <property type="match status" value="1"/>
</dbReference>
<keyword evidence="10" id="KW-1185">Reference proteome</keyword>
<evidence type="ECO:0000313" key="10">
    <source>
        <dbReference type="Proteomes" id="UP000483286"/>
    </source>
</evidence>
<dbReference type="GO" id="GO:0000155">
    <property type="term" value="F:phosphorelay sensor kinase activity"/>
    <property type="evidence" value="ECO:0007669"/>
    <property type="project" value="InterPro"/>
</dbReference>
<keyword evidence="7" id="KW-0472">Membrane</keyword>
<dbReference type="EC" id="2.7.13.3" evidence="2"/>
<sequence>MRRPSFAALGRGDLLRAALPALLSGALLLAAFQPAHRALTQPDSVWHGDSAQTLLPDVQTYVLTLRDPAASPQDVQASRARALASLGRAETDPAFAVAAPQLTQLRRLLRSTQPQDTTRALRLAQTWTLAAQRQLRARRAEVRQVLRRMEWMVTLSALLTGLLGTALIGRALGHARQAQQGRLARETQHRQALGMAAHELRRPLQALLLATDALRATTNLRAREKLLSVIEEQAAHLAARTELERLDGMYVNVVAAPQPTDLATLVAEVESARVRVRRPRGEVMWSVDSAQLRQVLENLVENALRYSAGPVLVTLEAAGPAQGPQLRVTDRGPGLTPAQRDTVLTAPHPLPRAAGGRGLGLPLAHRLAQANGAQLTLHEAPGGGLEARVTFARP</sequence>